<dbReference type="Proteomes" id="UP000274695">
    <property type="component" value="Unassembled WGS sequence"/>
</dbReference>
<evidence type="ECO:0000313" key="2">
    <source>
        <dbReference type="EMBL" id="RNL66757.1"/>
    </source>
</evidence>
<accession>A0ABX9W7N3</accession>
<feature type="signal peptide" evidence="1">
    <location>
        <begin position="1"/>
        <end position="23"/>
    </location>
</feature>
<proteinExistence type="predicted"/>
<dbReference type="RefSeq" id="WP_123181624.1">
    <property type="nucleotide sequence ID" value="NZ_RHGB01000003.1"/>
</dbReference>
<dbReference type="EMBL" id="RHGB01000003">
    <property type="protein sequence ID" value="RNL66757.1"/>
    <property type="molecule type" value="Genomic_DNA"/>
</dbReference>
<gene>
    <name evidence="2" type="ORF">D0911_04270</name>
</gene>
<protein>
    <submittedName>
        <fullName evidence="2">Uncharacterized protein</fullName>
    </submittedName>
</protein>
<keyword evidence="1" id="KW-0732">Signal</keyword>
<organism evidence="2 3">
    <name type="scientific">Zhongshania marina</name>
    <dbReference type="NCBI Taxonomy" id="2304603"/>
    <lineage>
        <taxon>Bacteria</taxon>
        <taxon>Pseudomonadati</taxon>
        <taxon>Pseudomonadota</taxon>
        <taxon>Gammaproteobacteria</taxon>
        <taxon>Cellvibrionales</taxon>
        <taxon>Spongiibacteraceae</taxon>
        <taxon>Zhongshania</taxon>
    </lineage>
</organism>
<evidence type="ECO:0000313" key="3">
    <source>
        <dbReference type="Proteomes" id="UP000274695"/>
    </source>
</evidence>
<evidence type="ECO:0000256" key="1">
    <source>
        <dbReference type="SAM" id="SignalP"/>
    </source>
</evidence>
<sequence>MKKNLRTAATCLALTVLSTNAIAQIPVIGQLIAGDTTGAEIPVIGSLLQGQLLGLGDIDNILFSVTNGELLGIGTVFITQPELAFSLVESLGLPIAEQLLPIYVPLTSGPDALIEFLLGGGPIIANVIGPLPEIPLINVPL</sequence>
<feature type="chain" id="PRO_5047035353" evidence="1">
    <location>
        <begin position="24"/>
        <end position="141"/>
    </location>
</feature>
<comment type="caution">
    <text evidence="2">The sequence shown here is derived from an EMBL/GenBank/DDBJ whole genome shotgun (WGS) entry which is preliminary data.</text>
</comment>
<keyword evidence="3" id="KW-1185">Reference proteome</keyword>
<name>A0ABX9W7N3_9GAMM</name>
<reference evidence="2 3" key="1">
    <citation type="submission" date="2018-10" db="EMBL/GenBank/DDBJ databases">
        <title>Draft genome sequence of Zhongshania sp. DSW25-10.</title>
        <authorList>
            <person name="Oh J."/>
        </authorList>
    </citation>
    <scope>NUCLEOTIDE SEQUENCE [LARGE SCALE GENOMIC DNA]</scope>
    <source>
        <strain evidence="2 3">DSW25-10</strain>
    </source>
</reference>